<sequence>MAEEKDLAAKPLSFLWAWGFPLLVLFSLNFATGVLPLSVAIEIMIGVFVWI</sequence>
<gene>
    <name evidence="1" type="ORF">MNBD_ALPHA05-1390</name>
</gene>
<dbReference type="EMBL" id="UOEH01000480">
    <property type="protein sequence ID" value="VAW05665.1"/>
    <property type="molecule type" value="Genomic_DNA"/>
</dbReference>
<name>A0A3B0SIH0_9ZZZZ</name>
<accession>A0A3B0SIH0</accession>
<protein>
    <submittedName>
        <fullName evidence="1">Uncharacterized protein</fullName>
    </submittedName>
</protein>
<reference evidence="1" key="1">
    <citation type="submission" date="2018-06" db="EMBL/GenBank/DDBJ databases">
        <authorList>
            <person name="Zhirakovskaya E."/>
        </authorList>
    </citation>
    <scope>NUCLEOTIDE SEQUENCE</scope>
</reference>
<proteinExistence type="predicted"/>
<evidence type="ECO:0000313" key="1">
    <source>
        <dbReference type="EMBL" id="VAW05665.1"/>
    </source>
</evidence>
<dbReference type="AlphaFoldDB" id="A0A3B0SIH0"/>
<organism evidence="1">
    <name type="scientific">hydrothermal vent metagenome</name>
    <dbReference type="NCBI Taxonomy" id="652676"/>
    <lineage>
        <taxon>unclassified sequences</taxon>
        <taxon>metagenomes</taxon>
        <taxon>ecological metagenomes</taxon>
    </lineage>
</organism>